<dbReference type="GO" id="GO:0003700">
    <property type="term" value="F:DNA-binding transcription factor activity"/>
    <property type="evidence" value="ECO:0007669"/>
    <property type="project" value="InterPro"/>
</dbReference>
<dbReference type="CDD" id="cd00018">
    <property type="entry name" value="AP2"/>
    <property type="match status" value="1"/>
</dbReference>
<dbReference type="SMART" id="SM00380">
    <property type="entry name" value="AP2"/>
    <property type="match status" value="1"/>
</dbReference>
<organism evidence="10 11">
    <name type="scientific">Ceratodon purpureus</name>
    <name type="common">Fire moss</name>
    <name type="synonym">Dicranum purpureum</name>
    <dbReference type="NCBI Taxonomy" id="3225"/>
    <lineage>
        <taxon>Eukaryota</taxon>
        <taxon>Viridiplantae</taxon>
        <taxon>Streptophyta</taxon>
        <taxon>Embryophyta</taxon>
        <taxon>Bryophyta</taxon>
        <taxon>Bryophytina</taxon>
        <taxon>Bryopsida</taxon>
        <taxon>Dicranidae</taxon>
        <taxon>Pseudoditrichales</taxon>
        <taxon>Ditrichaceae</taxon>
        <taxon>Ceratodon</taxon>
    </lineage>
</organism>
<dbReference type="InterPro" id="IPR001471">
    <property type="entry name" value="AP2/ERF_dom"/>
</dbReference>
<dbReference type="InterPro" id="IPR045277">
    <property type="entry name" value="DRE1A-I"/>
</dbReference>
<feature type="domain" description="AP2/ERF" evidence="9">
    <location>
        <begin position="148"/>
        <end position="212"/>
    </location>
</feature>
<evidence type="ECO:0000256" key="8">
    <source>
        <dbReference type="SAM" id="MobiDB-lite"/>
    </source>
</evidence>
<accession>A0A8T0I984</accession>
<evidence type="ECO:0000313" key="11">
    <source>
        <dbReference type="Proteomes" id="UP000822688"/>
    </source>
</evidence>
<sequence>MPEVGDLHLHAHGVDGLLLQRSSNQGCFSRCYSCLSGVKSELFNACLDCRELLQDVKPGNAKAPLLVDSPFWGAPDEIPQAPVPTITEDHPFAPSRLTRPRSSSSDDSSRDHLGHARLQPLRSPTSPYRTLHSQRGRPPNGSRQGPPGFKGVRQRKGVRGFLVEIRPPRWKRTIWLGTYNTDREAAGAYDAGIFYTHKKTKYNFPDLEGTFPPLPSQLRLDNADDSEEIKTFVQKEARLAAQKVKAQPLPEIAATSIVTTPNGPTVGAMSTSSEECSEVRETETNTGLAMPPADEEWFNDWSRNYHESIQAHSLFDDLLGHGGFQHVNQQIPGWSGFPKQEEITLSDDGLL</sequence>
<protein>
    <recommendedName>
        <fullName evidence="9">AP2/ERF domain-containing protein</fullName>
    </recommendedName>
</protein>
<dbReference type="PANTHER" id="PTHR31839">
    <property type="entry name" value="DEHYDRATION-RESPONSIVE ELEMENT-BINDING PROTEIN 1D"/>
    <property type="match status" value="1"/>
</dbReference>
<proteinExistence type="inferred from homology"/>
<comment type="caution">
    <text evidence="10">The sequence shown here is derived from an EMBL/GenBank/DDBJ whole genome shotgun (WGS) entry which is preliminary data.</text>
</comment>
<dbReference type="GO" id="GO:0005634">
    <property type="term" value="C:nucleus"/>
    <property type="evidence" value="ECO:0007669"/>
    <property type="project" value="UniProtKB-SubCell"/>
</dbReference>
<dbReference type="PANTHER" id="PTHR31839:SF2">
    <property type="entry name" value="DEHYDRATION-RESPONSIVE ELEMENT-BINDING PROTEIN 1D"/>
    <property type="match status" value="1"/>
</dbReference>
<dbReference type="AlphaFoldDB" id="A0A8T0I984"/>
<dbReference type="InterPro" id="IPR016177">
    <property type="entry name" value="DNA-bd_dom_sf"/>
</dbReference>
<keyword evidence="11" id="KW-1185">Reference proteome</keyword>
<dbReference type="EMBL" id="CM026424">
    <property type="protein sequence ID" value="KAG0579038.1"/>
    <property type="molecule type" value="Genomic_DNA"/>
</dbReference>
<dbReference type="SUPFAM" id="SSF54171">
    <property type="entry name" value="DNA-binding domain"/>
    <property type="match status" value="1"/>
</dbReference>
<keyword evidence="3" id="KW-0238">DNA-binding</keyword>
<dbReference type="InterPro" id="IPR036955">
    <property type="entry name" value="AP2/ERF_dom_sf"/>
</dbReference>
<evidence type="ECO:0000256" key="4">
    <source>
        <dbReference type="ARBA" id="ARBA00023159"/>
    </source>
</evidence>
<comment type="subcellular location">
    <subcellularLocation>
        <location evidence="1">Nucleus</location>
    </subcellularLocation>
</comment>
<name>A0A8T0I984_CERPU</name>
<evidence type="ECO:0000259" key="9">
    <source>
        <dbReference type="PROSITE" id="PS51032"/>
    </source>
</evidence>
<evidence type="ECO:0000256" key="5">
    <source>
        <dbReference type="ARBA" id="ARBA00023163"/>
    </source>
</evidence>
<evidence type="ECO:0000256" key="3">
    <source>
        <dbReference type="ARBA" id="ARBA00023125"/>
    </source>
</evidence>
<keyword evidence="2" id="KW-0805">Transcription regulation</keyword>
<dbReference type="Proteomes" id="UP000822688">
    <property type="component" value="Chromosome 4"/>
</dbReference>
<keyword evidence="5" id="KW-0804">Transcription</keyword>
<gene>
    <name evidence="10" type="ORF">KC19_4G067500</name>
</gene>
<dbReference type="OrthoDB" id="677684at2759"/>
<comment type="similarity">
    <text evidence="7">Belongs to the AP2/ERF transcription factor family. ERF subfamily.</text>
</comment>
<dbReference type="Gene3D" id="3.30.730.10">
    <property type="entry name" value="AP2/ERF domain"/>
    <property type="match status" value="1"/>
</dbReference>
<dbReference type="PROSITE" id="PS51032">
    <property type="entry name" value="AP2_ERF"/>
    <property type="match status" value="1"/>
</dbReference>
<reference evidence="10" key="1">
    <citation type="submission" date="2020-06" db="EMBL/GenBank/DDBJ databases">
        <title>WGS assembly of Ceratodon purpureus strain R40.</title>
        <authorList>
            <person name="Carey S.B."/>
            <person name="Jenkins J."/>
            <person name="Shu S."/>
            <person name="Lovell J.T."/>
            <person name="Sreedasyam A."/>
            <person name="Maumus F."/>
            <person name="Tiley G.P."/>
            <person name="Fernandez-Pozo N."/>
            <person name="Barry K."/>
            <person name="Chen C."/>
            <person name="Wang M."/>
            <person name="Lipzen A."/>
            <person name="Daum C."/>
            <person name="Saski C.A."/>
            <person name="Payton A.C."/>
            <person name="Mcbreen J.C."/>
            <person name="Conrad R.E."/>
            <person name="Kollar L.M."/>
            <person name="Olsson S."/>
            <person name="Huttunen S."/>
            <person name="Landis J.B."/>
            <person name="Wickett N.J."/>
            <person name="Johnson M.G."/>
            <person name="Rensing S.A."/>
            <person name="Grimwood J."/>
            <person name="Schmutz J."/>
            <person name="Mcdaniel S.F."/>
        </authorList>
    </citation>
    <scope>NUCLEOTIDE SEQUENCE</scope>
    <source>
        <strain evidence="10">R40</strain>
    </source>
</reference>
<keyword evidence="6" id="KW-0539">Nucleus</keyword>
<feature type="compositionally biased region" description="Polar residues" evidence="8">
    <location>
        <begin position="122"/>
        <end position="133"/>
    </location>
</feature>
<dbReference type="GO" id="GO:0003677">
    <property type="term" value="F:DNA binding"/>
    <property type="evidence" value="ECO:0007669"/>
    <property type="project" value="UniProtKB-KW"/>
</dbReference>
<evidence type="ECO:0000256" key="7">
    <source>
        <dbReference type="ARBA" id="ARBA00024343"/>
    </source>
</evidence>
<evidence type="ECO:0000256" key="2">
    <source>
        <dbReference type="ARBA" id="ARBA00023015"/>
    </source>
</evidence>
<evidence type="ECO:0000256" key="6">
    <source>
        <dbReference type="ARBA" id="ARBA00023242"/>
    </source>
</evidence>
<feature type="region of interest" description="Disordered" evidence="8">
    <location>
        <begin position="332"/>
        <end position="351"/>
    </location>
</feature>
<keyword evidence="4" id="KW-0010">Activator</keyword>
<feature type="region of interest" description="Disordered" evidence="8">
    <location>
        <begin position="77"/>
        <end position="154"/>
    </location>
</feature>
<evidence type="ECO:0000313" key="10">
    <source>
        <dbReference type="EMBL" id="KAG0579038.1"/>
    </source>
</evidence>
<evidence type="ECO:0000256" key="1">
    <source>
        <dbReference type="ARBA" id="ARBA00004123"/>
    </source>
</evidence>